<accession>A0AC34RMH8</accession>
<dbReference type="WBParaSite" id="JU765_v2.g8447.t3">
    <property type="protein sequence ID" value="JU765_v2.g8447.t3"/>
    <property type="gene ID" value="JU765_v2.g8447"/>
</dbReference>
<evidence type="ECO:0000313" key="2">
    <source>
        <dbReference type="WBParaSite" id="JU765_v2.g8447.t3"/>
    </source>
</evidence>
<evidence type="ECO:0000313" key="1">
    <source>
        <dbReference type="Proteomes" id="UP000887576"/>
    </source>
</evidence>
<name>A0AC34RMH8_9BILA</name>
<dbReference type="Proteomes" id="UP000887576">
    <property type="component" value="Unplaced"/>
</dbReference>
<organism evidence="1 2">
    <name type="scientific">Panagrolaimus sp. JU765</name>
    <dbReference type="NCBI Taxonomy" id="591449"/>
    <lineage>
        <taxon>Eukaryota</taxon>
        <taxon>Metazoa</taxon>
        <taxon>Ecdysozoa</taxon>
        <taxon>Nematoda</taxon>
        <taxon>Chromadorea</taxon>
        <taxon>Rhabditida</taxon>
        <taxon>Tylenchina</taxon>
        <taxon>Panagrolaimomorpha</taxon>
        <taxon>Panagrolaimoidea</taxon>
        <taxon>Panagrolaimidae</taxon>
        <taxon>Panagrolaimus</taxon>
    </lineage>
</organism>
<protein>
    <submittedName>
        <fullName evidence="2">Uncharacterized protein</fullName>
    </submittedName>
</protein>
<sequence>MSTANIVYSFFVDYFIPNAGESNLRRIFKYSQGRRRSLSPLTLSIVANYVNHEPTTLANTAAIGAKSRLIANEHFIRRRSVTPTRRRYHSIPNTADDGTINGKESKPLQKPPTILVYTANDNHLFKRIFDSLYKILPKDVYTIFHLSNKSLISDPWVDENAVCVLLADTKSLGDLGWSRLQSYFIHLIQKVLVILDGQDYNLTSFIQEKSYFCVKIVYLQI</sequence>
<proteinExistence type="predicted"/>
<reference evidence="2" key="1">
    <citation type="submission" date="2022-11" db="UniProtKB">
        <authorList>
            <consortium name="WormBaseParasite"/>
        </authorList>
    </citation>
    <scope>IDENTIFICATION</scope>
</reference>